<proteinExistence type="predicted"/>
<protein>
    <submittedName>
        <fullName evidence="1">Uncharacterized protein</fullName>
    </submittedName>
</protein>
<dbReference type="AlphaFoldDB" id="X1AR65"/>
<comment type="caution">
    <text evidence="1">The sequence shown here is derived from an EMBL/GenBank/DDBJ whole genome shotgun (WGS) entry which is preliminary data.</text>
</comment>
<gene>
    <name evidence="1" type="ORF">S01H4_28429</name>
</gene>
<evidence type="ECO:0000313" key="1">
    <source>
        <dbReference type="EMBL" id="GAG85274.1"/>
    </source>
</evidence>
<accession>X1AR65</accession>
<sequence>YFDYSHIKFYKKEYYEMIFSHEFAKAFWKHLSGSKYSGEHCYKFEDYAGNTISWGYYPDWQYHLQQLVLKREPLKYLEQFLDKDD</sequence>
<name>X1AR65_9ZZZZ</name>
<dbReference type="EMBL" id="BART01014135">
    <property type="protein sequence ID" value="GAG85274.1"/>
    <property type="molecule type" value="Genomic_DNA"/>
</dbReference>
<reference evidence="1" key="1">
    <citation type="journal article" date="2014" name="Front. Microbiol.">
        <title>High frequency of phylogenetically diverse reductive dehalogenase-homologous genes in deep subseafloor sedimentary metagenomes.</title>
        <authorList>
            <person name="Kawai M."/>
            <person name="Futagami T."/>
            <person name="Toyoda A."/>
            <person name="Takaki Y."/>
            <person name="Nishi S."/>
            <person name="Hori S."/>
            <person name="Arai W."/>
            <person name="Tsubouchi T."/>
            <person name="Morono Y."/>
            <person name="Uchiyama I."/>
            <person name="Ito T."/>
            <person name="Fujiyama A."/>
            <person name="Inagaki F."/>
            <person name="Takami H."/>
        </authorList>
    </citation>
    <scope>NUCLEOTIDE SEQUENCE</scope>
    <source>
        <strain evidence="1">Expedition CK06-06</strain>
    </source>
</reference>
<organism evidence="1">
    <name type="scientific">marine sediment metagenome</name>
    <dbReference type="NCBI Taxonomy" id="412755"/>
    <lineage>
        <taxon>unclassified sequences</taxon>
        <taxon>metagenomes</taxon>
        <taxon>ecological metagenomes</taxon>
    </lineage>
</organism>
<feature type="non-terminal residue" evidence="1">
    <location>
        <position position="1"/>
    </location>
</feature>